<dbReference type="EMBL" id="CDMY01000845">
    <property type="protein sequence ID" value="CEM35156.1"/>
    <property type="molecule type" value="Genomic_DNA"/>
</dbReference>
<dbReference type="VEuPathDB" id="CryptoDB:Vbra_22399"/>
<feature type="compositionally biased region" description="Low complexity" evidence="1">
    <location>
        <begin position="1115"/>
        <end position="1137"/>
    </location>
</feature>
<feature type="compositionally biased region" description="Polar residues" evidence="1">
    <location>
        <begin position="1030"/>
        <end position="1044"/>
    </location>
</feature>
<sequence length="1248" mass="127670">GERIELDGGASASSASASSASEAGAAGPGKYLFRARIELKELQQQSPERSLSLASGEALPPPDEKQPTTPYASRQGRGEVGNVCMSSSLPASSVLSRTSTPRAAGGAGDAAAWYLSERRTSKWVFEELARRFPSEFVVRIIKAGELELETGVIEIDDLLPEEGVVDDLPEHQREKKKHQALVSLIVGIACQRKRLGTPAQKRKISNVPSKAARDLSRFSSPIRPIHHAITDGPPSLAAGSAPAHAGLEAHSLVSSPDTGLQDNGFPPLHAGSQPKPVISEGAARTIGQPPSSYADNTGGSEGGPLLSPMTEGGPRGDDQFYSPMGGSSVEVSPLRQRGGDGLPPFPSTLGAGGPPEPPSADATSSGMLAGPPPYLSAISGAGGAGDSVMGSPFPISAEGFGGGVYAPIGMPRKGSAPRLPPHFQSPDPLQQQRLRRASQPDIPVVPSAFGGSSDVSFESPMRPPGLEPADQSGSTVRMTAGEGLPCMQHGLGFSLGMERELPFVTVPRPPIDSHKRFFPMAWHRDQGHLTATPPGPQHMGHPMGATTGYGGFGAPGGGIGSTYADPTAMRGISPGPYNMASVAGALQATPEHPPPPSFGHDALSKGAGLPLSMPSPIMGTPMPKMAGGAAVGSSSSSVASPPHQDKPTPLAEGEGEEGEGGLDMDEGKEAIPRPTREQLLACNPQLIPHLRPRELEFEGGPRFTREGRVLMMKNVRGDVTLDEIQREVKRGGEPVRILIDIQNEDQAVRRFLDGSDLQMPGQPNLEIYTEYPVNTLAVRNFMIMSPLLIDPNSISENEATAMIGRWKEADPAHPATKEQAVTDHKKKTPSITTKNPAGALKHINTSAVHGVPLSKRVGPALEAAAREAGIVAVKAACKANDPNPAYPHPYAPAPAQANTSSSFRAQQHAVSPSPSRPGQEDISGHVGGSMGDLRASVGPREVDDDGTMSETNAQTSQSQAPPPPAGPPPSSSPPPAAGAAAAGGGGTTGGNTSQRMRLSFFGGDAVAAHAASSRAPASPPPPANAVARGSTASPGSSNAEVQQGHQGGMLSKVLNPLSSLFGLRGTPPPSHQAAASEASSTTSQSGTQWGWHTKPSPGQQPSDSPSYRPLLPTQSSNPNLTTSSLSSVGGSPVPSTGRENEPPALPLPPALGESAKASAPGLLPHPSERRGSITTAKGAKKTGLPQGATGGGGAGILGAAPAASGGGGRGGGSTQPPPPPASSATNGGLLPTPGRTSSRNGDGDKAAK</sequence>
<feature type="compositionally biased region" description="Polar residues" evidence="1">
    <location>
        <begin position="899"/>
        <end position="913"/>
    </location>
</feature>
<feature type="compositionally biased region" description="Acidic residues" evidence="1">
    <location>
        <begin position="653"/>
        <end position="664"/>
    </location>
</feature>
<feature type="compositionally biased region" description="Gly residues" evidence="1">
    <location>
        <begin position="1204"/>
        <end position="1213"/>
    </location>
</feature>
<feature type="non-terminal residue" evidence="2">
    <location>
        <position position="1"/>
    </location>
</feature>
<feature type="region of interest" description="Disordered" evidence="1">
    <location>
        <begin position="444"/>
        <end position="475"/>
    </location>
</feature>
<feature type="compositionally biased region" description="Polar residues" evidence="1">
    <location>
        <begin position="288"/>
        <end position="298"/>
    </location>
</feature>
<feature type="region of interest" description="Disordered" evidence="1">
    <location>
        <begin position="885"/>
        <end position="1248"/>
    </location>
</feature>
<dbReference type="OMA" id="GMERELP"/>
<evidence type="ECO:0000256" key="1">
    <source>
        <dbReference type="SAM" id="MobiDB-lite"/>
    </source>
</evidence>
<feature type="compositionally biased region" description="Polar residues" evidence="1">
    <location>
        <begin position="252"/>
        <end position="261"/>
    </location>
</feature>
<dbReference type="InParanoid" id="A0A0G4GW15"/>
<keyword evidence="3" id="KW-1185">Reference proteome</keyword>
<reference evidence="2 3" key="1">
    <citation type="submission" date="2014-11" db="EMBL/GenBank/DDBJ databases">
        <authorList>
            <person name="Zhu J."/>
            <person name="Qi W."/>
            <person name="Song R."/>
        </authorList>
    </citation>
    <scope>NUCLEOTIDE SEQUENCE [LARGE SCALE GENOMIC DNA]</scope>
</reference>
<feature type="compositionally biased region" description="Polar residues" evidence="1">
    <location>
        <begin position="43"/>
        <end position="53"/>
    </location>
</feature>
<dbReference type="AlphaFoldDB" id="A0A0G4GW15"/>
<evidence type="ECO:0000313" key="3">
    <source>
        <dbReference type="Proteomes" id="UP000041254"/>
    </source>
</evidence>
<feature type="compositionally biased region" description="Low complexity" evidence="1">
    <location>
        <begin position="1071"/>
        <end position="1088"/>
    </location>
</feature>
<feature type="compositionally biased region" description="Low complexity" evidence="1">
    <location>
        <begin position="626"/>
        <end position="640"/>
    </location>
</feature>
<gene>
    <name evidence="2" type="ORF">Vbra_22399</name>
</gene>
<feature type="compositionally biased region" description="Low complexity" evidence="1">
    <location>
        <begin position="1095"/>
        <end position="1106"/>
    </location>
</feature>
<feature type="region of interest" description="Disordered" evidence="1">
    <location>
        <begin position="411"/>
        <end position="430"/>
    </location>
</feature>
<name>A0A0G4GW15_VITBC</name>
<accession>A0A0G4GW15</accession>
<dbReference type="Proteomes" id="UP000041254">
    <property type="component" value="Unassembled WGS sequence"/>
</dbReference>
<feature type="region of interest" description="Disordered" evidence="1">
    <location>
        <begin position="1"/>
        <end position="26"/>
    </location>
</feature>
<feature type="region of interest" description="Disordered" evidence="1">
    <location>
        <begin position="252"/>
        <end position="368"/>
    </location>
</feature>
<feature type="compositionally biased region" description="Low complexity" evidence="1">
    <location>
        <begin position="232"/>
        <end position="243"/>
    </location>
</feature>
<feature type="compositionally biased region" description="Low complexity" evidence="1">
    <location>
        <begin position="8"/>
        <end position="25"/>
    </location>
</feature>
<organism evidence="2 3">
    <name type="scientific">Vitrella brassicaformis (strain CCMP3155)</name>
    <dbReference type="NCBI Taxonomy" id="1169540"/>
    <lineage>
        <taxon>Eukaryota</taxon>
        <taxon>Sar</taxon>
        <taxon>Alveolata</taxon>
        <taxon>Colpodellida</taxon>
        <taxon>Vitrellaceae</taxon>
        <taxon>Vitrella</taxon>
    </lineage>
</organism>
<feature type="region of interest" description="Disordered" evidence="1">
    <location>
        <begin position="43"/>
        <end position="83"/>
    </location>
</feature>
<feature type="region of interest" description="Disordered" evidence="1">
    <location>
        <begin position="811"/>
        <end position="837"/>
    </location>
</feature>
<feature type="compositionally biased region" description="Low complexity" evidence="1">
    <location>
        <begin position="1005"/>
        <end position="1016"/>
    </location>
</feature>
<feature type="compositionally biased region" description="Pro residues" evidence="1">
    <location>
        <begin position="960"/>
        <end position="976"/>
    </location>
</feature>
<feature type="region of interest" description="Disordered" evidence="1">
    <location>
        <begin position="587"/>
        <end position="668"/>
    </location>
</feature>
<protein>
    <submittedName>
        <fullName evidence="2">Uncharacterized protein</fullName>
    </submittedName>
</protein>
<feature type="region of interest" description="Disordered" evidence="1">
    <location>
        <begin position="224"/>
        <end position="243"/>
    </location>
</feature>
<evidence type="ECO:0000313" key="2">
    <source>
        <dbReference type="EMBL" id="CEM35156.1"/>
    </source>
</evidence>
<proteinExistence type="predicted"/>